<dbReference type="Proteomes" id="UP000239156">
    <property type="component" value="Unassembled WGS sequence"/>
</dbReference>
<keyword evidence="2" id="KW-1185">Reference proteome</keyword>
<dbReference type="AlphaFoldDB" id="A0A2S4UK81"/>
<sequence length="70" mass="8309">MVALKKPASKKKFKRSKQLPRRQGHKQRRMLRKMNPSPNRRPRRRPRGSNRPPPSSRLSSSSLLSRHWTV</sequence>
<proteinExistence type="predicted"/>
<evidence type="ECO:0000313" key="2">
    <source>
        <dbReference type="Proteomes" id="UP000239156"/>
    </source>
</evidence>
<gene>
    <name evidence="1" type="ORF">PSTT_14879</name>
</gene>
<comment type="caution">
    <text evidence="1">The sequence shown here is derived from an EMBL/GenBank/DDBJ whole genome shotgun (WGS) entry which is preliminary data.</text>
</comment>
<name>A0A2S4UK81_9BASI</name>
<dbReference type="VEuPathDB" id="FungiDB:PSTT_14879"/>
<reference evidence="1" key="1">
    <citation type="submission" date="2017-12" db="EMBL/GenBank/DDBJ databases">
        <title>Gene loss provides genomic basis for host adaptation in cereal stripe rust fungi.</title>
        <authorList>
            <person name="Xia C."/>
        </authorList>
    </citation>
    <scope>NUCLEOTIDE SEQUENCE [LARGE SCALE GENOMIC DNA]</scope>
    <source>
        <strain evidence="1">93-210</strain>
    </source>
</reference>
<protein>
    <submittedName>
        <fullName evidence="1">Uncharacterized protein</fullName>
    </submittedName>
</protein>
<dbReference type="EMBL" id="PKSL01000250">
    <property type="protein sequence ID" value="POV97723.1"/>
    <property type="molecule type" value="Genomic_DNA"/>
</dbReference>
<evidence type="ECO:0000313" key="1">
    <source>
        <dbReference type="EMBL" id="POV97723.1"/>
    </source>
</evidence>
<organism evidence="1 2">
    <name type="scientific">Puccinia striiformis</name>
    <dbReference type="NCBI Taxonomy" id="27350"/>
    <lineage>
        <taxon>Eukaryota</taxon>
        <taxon>Fungi</taxon>
        <taxon>Dikarya</taxon>
        <taxon>Basidiomycota</taxon>
        <taxon>Pucciniomycotina</taxon>
        <taxon>Pucciniomycetes</taxon>
        <taxon>Pucciniales</taxon>
        <taxon>Pucciniaceae</taxon>
        <taxon>Puccinia</taxon>
    </lineage>
</organism>
<accession>A0A2S4UK81</accession>
<dbReference type="VEuPathDB" id="FungiDB:PSHT_01482"/>